<keyword evidence="3" id="KW-1185">Reference proteome</keyword>
<evidence type="ECO:0000313" key="3">
    <source>
        <dbReference type="Proteomes" id="UP001623592"/>
    </source>
</evidence>
<reference evidence="2 3" key="1">
    <citation type="submission" date="2024-11" db="EMBL/GenBank/DDBJ databases">
        <authorList>
            <person name="Heng Y.C."/>
            <person name="Lim A.C.H."/>
            <person name="Lee J.K.Y."/>
            <person name="Kittelmann S."/>
        </authorList>
    </citation>
    <scope>NUCLEOTIDE SEQUENCE [LARGE SCALE GENOMIC DNA]</scope>
    <source>
        <strain evidence="2 3">WILCCON 0114</strain>
    </source>
</reference>
<proteinExistence type="predicted"/>
<feature type="compositionally biased region" description="Basic and acidic residues" evidence="1">
    <location>
        <begin position="204"/>
        <end position="214"/>
    </location>
</feature>
<feature type="compositionally biased region" description="Polar residues" evidence="1">
    <location>
        <begin position="96"/>
        <end position="105"/>
    </location>
</feature>
<dbReference type="Gene3D" id="1.20.5.1700">
    <property type="match status" value="1"/>
</dbReference>
<protein>
    <submittedName>
        <fullName evidence="2">FlxA-like family protein</fullName>
    </submittedName>
</protein>
<feature type="compositionally biased region" description="Basic and acidic residues" evidence="1">
    <location>
        <begin position="183"/>
        <end position="196"/>
    </location>
</feature>
<dbReference type="EMBL" id="JBJIAA010000030">
    <property type="protein sequence ID" value="MFL0253267.1"/>
    <property type="molecule type" value="Genomic_DNA"/>
</dbReference>
<sequence>MSISISNVTHGNYIPTKNKSSDDTDNQIKSLQSQEDGLKKQISEIRSGKTGSADIQQQIKPLQEQIEQIEAQIQELQVSKSTDKTDDNNVNDNSKINGNNENSANEDSVLMYGSVYNEISKVGSLGKHLKGESAVLKSDADVDDSLGDYKGAARKRKLAAGDEARTNSITRKVAKLEKKAIDLGDKINKEQDKGDTDGYTAEGKAVKDDSDNGKTIDGFA</sequence>
<evidence type="ECO:0000313" key="2">
    <source>
        <dbReference type="EMBL" id="MFL0253267.1"/>
    </source>
</evidence>
<feature type="region of interest" description="Disordered" evidence="1">
    <location>
        <begin position="77"/>
        <end position="105"/>
    </location>
</feature>
<comment type="caution">
    <text evidence="2">The sequence shown here is derived from an EMBL/GenBank/DDBJ whole genome shotgun (WGS) entry which is preliminary data.</text>
</comment>
<evidence type="ECO:0000256" key="1">
    <source>
        <dbReference type="SAM" id="MobiDB-lite"/>
    </source>
</evidence>
<feature type="compositionally biased region" description="Polar residues" evidence="1">
    <location>
        <begin position="1"/>
        <end position="18"/>
    </location>
</feature>
<dbReference type="InterPro" id="IPR025577">
    <property type="entry name" value="FlxA"/>
</dbReference>
<dbReference type="Pfam" id="PF14282">
    <property type="entry name" value="FlxA"/>
    <property type="match status" value="1"/>
</dbReference>
<name>A0ABW8TN24_9CLOT</name>
<feature type="region of interest" description="Disordered" evidence="1">
    <location>
        <begin position="183"/>
        <end position="220"/>
    </location>
</feature>
<dbReference type="Proteomes" id="UP001623592">
    <property type="component" value="Unassembled WGS sequence"/>
</dbReference>
<accession>A0ABW8TN24</accession>
<feature type="region of interest" description="Disordered" evidence="1">
    <location>
        <begin position="1"/>
        <end position="38"/>
    </location>
</feature>
<organism evidence="2 3">
    <name type="scientific">Clostridium neuense</name>
    <dbReference type="NCBI Taxonomy" id="1728934"/>
    <lineage>
        <taxon>Bacteria</taxon>
        <taxon>Bacillati</taxon>
        <taxon>Bacillota</taxon>
        <taxon>Clostridia</taxon>
        <taxon>Eubacteriales</taxon>
        <taxon>Clostridiaceae</taxon>
        <taxon>Clostridium</taxon>
    </lineage>
</organism>
<gene>
    <name evidence="2" type="ORF">ACJDT4_22935</name>
</gene>
<dbReference type="RefSeq" id="WP_406789937.1">
    <property type="nucleotide sequence ID" value="NZ_JBJIAA010000030.1"/>
</dbReference>